<proteinExistence type="predicted"/>
<dbReference type="AlphaFoldDB" id="A0A0E9NK08"/>
<dbReference type="Pfam" id="PF08549">
    <property type="entry name" value="SWI-SNF_Ssr4_N"/>
    <property type="match status" value="1"/>
</dbReference>
<dbReference type="Pfam" id="PF20497">
    <property type="entry name" value="SWI-SNF_Ssr4_C"/>
    <property type="match status" value="1"/>
</dbReference>
<feature type="region of interest" description="Disordered" evidence="2">
    <location>
        <begin position="374"/>
        <end position="394"/>
    </location>
</feature>
<evidence type="ECO:0000256" key="2">
    <source>
        <dbReference type="SAM" id="MobiDB-lite"/>
    </source>
</evidence>
<evidence type="ECO:0000259" key="4">
    <source>
        <dbReference type="Pfam" id="PF20497"/>
    </source>
</evidence>
<name>A0A0E9NK08_SAICN</name>
<dbReference type="InterPro" id="IPR013859">
    <property type="entry name" value="Ssr4_N"/>
</dbReference>
<feature type="domain" description="SWI/SNF and RSC complexes subunit Ssr4 N-terminal" evidence="3">
    <location>
        <begin position="9"/>
        <end position="159"/>
    </location>
</feature>
<dbReference type="STRING" id="698492.A0A0E9NK08"/>
<reference evidence="5 6" key="2">
    <citation type="journal article" date="2014" name="J. Gen. Appl. Microbiol.">
        <title>The early diverging ascomycetous budding yeast Saitoella complicata has three histone deacetylases belonging to the Clr6, Hos2, and Rpd3 lineages.</title>
        <authorList>
            <person name="Nishida H."/>
            <person name="Matsumoto T."/>
            <person name="Kondo S."/>
            <person name="Hamamoto M."/>
            <person name="Yoshikawa H."/>
        </authorList>
    </citation>
    <scope>NUCLEOTIDE SEQUENCE [LARGE SCALE GENOMIC DNA]</scope>
    <source>
        <strain evidence="5 6">NRRL Y-17804</strain>
    </source>
</reference>
<feature type="coiled-coil region" evidence="1">
    <location>
        <begin position="292"/>
        <end position="319"/>
    </location>
</feature>
<dbReference type="RefSeq" id="XP_019021165.1">
    <property type="nucleotide sequence ID" value="XM_019170892.1"/>
</dbReference>
<accession>A0A0E9NK08</accession>
<protein>
    <submittedName>
        <fullName evidence="5">Uncharacterized protein</fullName>
    </submittedName>
</protein>
<dbReference type="OrthoDB" id="5321006at2759"/>
<dbReference type="Proteomes" id="UP000033140">
    <property type="component" value="Unassembled WGS sequence"/>
</dbReference>
<organism evidence="5 6">
    <name type="scientific">Saitoella complicata (strain BCRC 22490 / CBS 7301 / JCM 7358 / NBRC 10748 / NRRL Y-17804)</name>
    <dbReference type="NCBI Taxonomy" id="698492"/>
    <lineage>
        <taxon>Eukaryota</taxon>
        <taxon>Fungi</taxon>
        <taxon>Dikarya</taxon>
        <taxon>Ascomycota</taxon>
        <taxon>Taphrinomycotina</taxon>
        <taxon>Taphrinomycotina incertae sedis</taxon>
        <taxon>Saitoella</taxon>
    </lineage>
</organism>
<dbReference type="InterPro" id="IPR046464">
    <property type="entry name" value="SWI-SNF_Ssr4_C"/>
</dbReference>
<reference evidence="5 6" key="3">
    <citation type="journal article" date="2015" name="Genome Announc.">
        <title>Draft Genome Sequence of the Archiascomycetous Yeast Saitoella complicata.</title>
        <authorList>
            <person name="Yamauchi K."/>
            <person name="Kondo S."/>
            <person name="Hamamoto M."/>
            <person name="Takahashi Y."/>
            <person name="Ogura Y."/>
            <person name="Hayashi T."/>
            <person name="Nishida H."/>
        </authorList>
    </citation>
    <scope>NUCLEOTIDE SEQUENCE [LARGE SCALE GENOMIC DNA]</scope>
    <source>
        <strain evidence="5 6">NRRL Y-17804</strain>
    </source>
</reference>
<keyword evidence="6" id="KW-1185">Reference proteome</keyword>
<feature type="domain" description="SWI/SNF and RSC complexes subunit Ssr4 C-terminal" evidence="4">
    <location>
        <begin position="236"/>
        <end position="278"/>
    </location>
</feature>
<feature type="region of interest" description="Disordered" evidence="2">
    <location>
        <begin position="196"/>
        <end position="226"/>
    </location>
</feature>
<reference evidence="5 6" key="1">
    <citation type="journal article" date="2011" name="J. Gen. Appl. Microbiol.">
        <title>Draft genome sequencing of the enigmatic yeast Saitoella complicata.</title>
        <authorList>
            <person name="Nishida H."/>
            <person name="Hamamoto M."/>
            <person name="Sugiyama J."/>
        </authorList>
    </citation>
    <scope>NUCLEOTIDE SEQUENCE [LARGE SCALE GENOMIC DNA]</scope>
    <source>
        <strain evidence="5 6">NRRL Y-17804</strain>
    </source>
</reference>
<evidence type="ECO:0000256" key="1">
    <source>
        <dbReference type="SAM" id="Coils"/>
    </source>
</evidence>
<dbReference type="EMBL" id="BACD03000025">
    <property type="protein sequence ID" value="GAO49740.1"/>
    <property type="molecule type" value="Genomic_DNA"/>
</dbReference>
<keyword evidence="1" id="KW-0175">Coiled coil</keyword>
<dbReference type="OMA" id="QICTARF"/>
<gene>
    <name evidence="5" type="ORF">G7K_3883-t1</name>
</gene>
<evidence type="ECO:0000313" key="6">
    <source>
        <dbReference type="Proteomes" id="UP000033140"/>
    </source>
</evidence>
<evidence type="ECO:0000259" key="3">
    <source>
        <dbReference type="Pfam" id="PF08549"/>
    </source>
</evidence>
<evidence type="ECO:0000313" key="5">
    <source>
        <dbReference type="EMBL" id="GAO49740.1"/>
    </source>
</evidence>
<dbReference type="GO" id="GO:0006338">
    <property type="term" value="P:chromatin remodeling"/>
    <property type="evidence" value="ECO:0007669"/>
    <property type="project" value="InterPro"/>
</dbReference>
<sequence length="417" mass="46394">MAATHALLSIPPDLRPHLWCKAGLNYPPLPHLSPLTAAQMLSQAPTLIRDATFQWNWIDRPKPGSGYLVWMPQMQERVPPSDGMQWLGPEVLHVQEFGGVEGLGQGTVLEFYESKYGWDPTDPSAAPDGATTTTRRRYRLVRGGNEQLWFIHYAAAAEERVLADIQSSRPLPPRRYPLPNLAQSPLFHLHSEPGAVPAALAMGPPPSQQQPRKRQRLDPRQGGPREWQAMQEDLSEDVEGDDLDTLDPVVVAQARYIRRHEWMEEIFGSVYPTSQILRPTPTLSGTDEEKAAQTLAEKIAALQREVEEMKEAHAKTLETFTGSTENYAAATKALSSVKNLNDIATIQAEVEGKMGVRTMERPKVRAVYVEVKATAAPPPPRDEQRVSEEPTESQLGVEPVVGDVGMNVMEEDILMRV</sequence>
<comment type="caution">
    <text evidence="5">The sequence shown here is derived from an EMBL/GenBank/DDBJ whole genome shotgun (WGS) entry which is preliminary data.</text>
</comment>